<dbReference type="OMA" id="CEEWPKD"/>
<dbReference type="GO" id="GO:0042645">
    <property type="term" value="C:mitochondrial nucleoid"/>
    <property type="evidence" value="ECO:0007669"/>
    <property type="project" value="UniProtKB-SubCell"/>
</dbReference>
<evidence type="ECO:0000313" key="7">
    <source>
        <dbReference type="EMBL" id="EFN87739.1"/>
    </source>
</evidence>
<evidence type="ECO:0000256" key="4">
    <source>
        <dbReference type="ARBA" id="ARBA00023271"/>
    </source>
</evidence>
<dbReference type="FunCoup" id="E2B991">
    <property type="interactions" value="152"/>
</dbReference>
<organism evidence="8">
    <name type="scientific">Harpegnathos saltator</name>
    <name type="common">Jerdon's jumping ant</name>
    <dbReference type="NCBI Taxonomy" id="610380"/>
    <lineage>
        <taxon>Eukaryota</taxon>
        <taxon>Metazoa</taxon>
        <taxon>Ecdysozoa</taxon>
        <taxon>Arthropoda</taxon>
        <taxon>Hexapoda</taxon>
        <taxon>Insecta</taxon>
        <taxon>Pterygota</taxon>
        <taxon>Neoptera</taxon>
        <taxon>Endopterygota</taxon>
        <taxon>Hymenoptera</taxon>
        <taxon>Apocrita</taxon>
        <taxon>Aculeata</taxon>
        <taxon>Formicoidea</taxon>
        <taxon>Formicidae</taxon>
        <taxon>Ponerinae</taxon>
        <taxon>Ponerini</taxon>
        <taxon>Harpegnathos</taxon>
    </lineage>
</organism>
<dbReference type="AlphaFoldDB" id="E2B991"/>
<evidence type="ECO:0000256" key="6">
    <source>
        <dbReference type="ARBA" id="ARBA00032983"/>
    </source>
</evidence>
<keyword evidence="2" id="KW-0809">Transit peptide</keyword>
<keyword evidence="4" id="KW-1135">Mitochondrion nucleoid</keyword>
<evidence type="ECO:0000256" key="2">
    <source>
        <dbReference type="ARBA" id="ARBA00022946"/>
    </source>
</evidence>
<name>E2B991_HARSA</name>
<dbReference type="InParanoid" id="E2B991"/>
<sequence>MAGNYKSFMKLLESWPLDKSKAGSDLGQHIRDQLKIAFAKGESATQVDQERCNRYYASLNRLSSNYHGQRYKRTLLSTASGLDRKQCNLVLTPEMLEYFNEEDKGMIEKYYNKLKKLLIKDDKKN</sequence>
<gene>
    <name evidence="7" type="ORF">EAI_02667</name>
</gene>
<evidence type="ECO:0000256" key="1">
    <source>
        <dbReference type="ARBA" id="ARBA00004436"/>
    </source>
</evidence>
<dbReference type="PANTHER" id="PTHR34260:SF1">
    <property type="entry name" value="UBIQUINOL-CYTOCHROME-C REDUCTASE COMPLEX ASSEMBLY FACTOR 2"/>
    <property type="match status" value="1"/>
</dbReference>
<reference evidence="7 8" key="1">
    <citation type="journal article" date="2010" name="Science">
        <title>Genomic comparison of the ants Camponotus floridanus and Harpegnathos saltator.</title>
        <authorList>
            <person name="Bonasio R."/>
            <person name="Zhang G."/>
            <person name="Ye C."/>
            <person name="Mutti N.S."/>
            <person name="Fang X."/>
            <person name="Qin N."/>
            <person name="Donahue G."/>
            <person name="Yang P."/>
            <person name="Li Q."/>
            <person name="Li C."/>
            <person name="Zhang P."/>
            <person name="Huang Z."/>
            <person name="Berger S.L."/>
            <person name="Reinberg D."/>
            <person name="Wang J."/>
            <person name="Liebig J."/>
        </authorList>
    </citation>
    <scope>NUCLEOTIDE SEQUENCE [LARGE SCALE GENOMIC DNA]</scope>
    <source>
        <strain evidence="7 8">R22 G/1</strain>
    </source>
</reference>
<dbReference type="GO" id="GO:0034551">
    <property type="term" value="P:mitochondrial respiratory chain complex III assembly"/>
    <property type="evidence" value="ECO:0007669"/>
    <property type="project" value="TreeGrafter"/>
</dbReference>
<dbReference type="PANTHER" id="PTHR34260">
    <property type="entry name" value="UBIQUINOL-CYTOCHROME-C REDUCTASE COMPLEX ASSEMBLY FACTOR 2"/>
    <property type="match status" value="1"/>
</dbReference>
<comment type="subcellular location">
    <subcellularLocation>
        <location evidence="1">Mitochondrion matrix</location>
        <location evidence="1">Mitochondrion nucleoid</location>
    </subcellularLocation>
</comment>
<evidence type="ECO:0000313" key="8">
    <source>
        <dbReference type="Proteomes" id="UP000008237"/>
    </source>
</evidence>
<evidence type="ECO:0000256" key="5">
    <source>
        <dbReference type="ARBA" id="ARBA00031206"/>
    </source>
</evidence>
<evidence type="ECO:0000256" key="3">
    <source>
        <dbReference type="ARBA" id="ARBA00023128"/>
    </source>
</evidence>
<dbReference type="STRING" id="610380.E2B991"/>
<dbReference type="EMBL" id="GL446473">
    <property type="protein sequence ID" value="EFN87739.1"/>
    <property type="molecule type" value="Genomic_DNA"/>
</dbReference>
<accession>E2B991</accession>
<keyword evidence="3" id="KW-0496">Mitochondrion</keyword>
<proteinExistence type="predicted"/>
<dbReference type="Proteomes" id="UP000008237">
    <property type="component" value="Unassembled WGS sequence"/>
</dbReference>
<dbReference type="InterPro" id="IPR037698">
    <property type="entry name" value="UQCC2"/>
</dbReference>
<dbReference type="Pfam" id="PF20180">
    <property type="entry name" value="UQCC2_CBP6"/>
    <property type="match status" value="1"/>
</dbReference>
<keyword evidence="8" id="KW-1185">Reference proteome</keyword>
<protein>
    <recommendedName>
        <fullName evidence="6">Mitochondrial nucleoid factor 1</fullName>
    </recommendedName>
    <alternativeName>
        <fullName evidence="5">Mitochondrial protein M19</fullName>
    </alternativeName>
</protein>